<dbReference type="Proteomes" id="UP001183629">
    <property type="component" value="Unassembled WGS sequence"/>
</dbReference>
<dbReference type="PANTHER" id="PTHR42973">
    <property type="entry name" value="BINDING OXIDOREDUCTASE, PUTATIVE (AFU_ORTHOLOGUE AFUA_1G17690)-RELATED"/>
    <property type="match status" value="1"/>
</dbReference>
<evidence type="ECO:0000256" key="4">
    <source>
        <dbReference type="ARBA" id="ARBA00022827"/>
    </source>
</evidence>
<reference evidence="7 8" key="1">
    <citation type="submission" date="2023-07" db="EMBL/GenBank/DDBJ databases">
        <title>Sequencing the genomes of 1000 actinobacteria strains.</title>
        <authorList>
            <person name="Klenk H.-P."/>
        </authorList>
    </citation>
    <scope>NUCLEOTIDE SEQUENCE [LARGE SCALE GENOMIC DNA]</scope>
    <source>
        <strain evidence="7 8">DSM 44711</strain>
    </source>
</reference>
<keyword evidence="5" id="KW-0560">Oxidoreductase</keyword>
<dbReference type="Gene3D" id="3.30.43.10">
    <property type="entry name" value="Uridine Diphospho-n-acetylenolpyruvylglucosamine Reductase, domain 2"/>
    <property type="match status" value="1"/>
</dbReference>
<evidence type="ECO:0000313" key="7">
    <source>
        <dbReference type="EMBL" id="MDR7321141.1"/>
    </source>
</evidence>
<dbReference type="SUPFAM" id="SSF56176">
    <property type="entry name" value="FAD-binding/transporter-associated domain-like"/>
    <property type="match status" value="1"/>
</dbReference>
<name>A0AAE3ZLX9_9ACTN</name>
<dbReference type="Gene3D" id="3.40.462.20">
    <property type="match status" value="1"/>
</dbReference>
<organism evidence="7 8">
    <name type="scientific">Catenuloplanes niger</name>
    <dbReference type="NCBI Taxonomy" id="587534"/>
    <lineage>
        <taxon>Bacteria</taxon>
        <taxon>Bacillati</taxon>
        <taxon>Actinomycetota</taxon>
        <taxon>Actinomycetes</taxon>
        <taxon>Micromonosporales</taxon>
        <taxon>Micromonosporaceae</taxon>
        <taxon>Catenuloplanes</taxon>
    </lineage>
</organism>
<keyword evidence="8" id="KW-1185">Reference proteome</keyword>
<dbReference type="RefSeq" id="WP_310409936.1">
    <property type="nucleotide sequence ID" value="NZ_JAVDYC010000001.1"/>
</dbReference>
<keyword evidence="3" id="KW-0285">Flavoprotein</keyword>
<dbReference type="InterPro" id="IPR016166">
    <property type="entry name" value="FAD-bd_PCMH"/>
</dbReference>
<proteinExistence type="inferred from homology"/>
<dbReference type="EMBL" id="JAVDYC010000001">
    <property type="protein sequence ID" value="MDR7321141.1"/>
    <property type="molecule type" value="Genomic_DNA"/>
</dbReference>
<gene>
    <name evidence="7" type="ORF">J2S44_001391</name>
</gene>
<protein>
    <submittedName>
        <fullName evidence="7">FAD/FMN-containing dehydrogenase</fullName>
    </submittedName>
</protein>
<dbReference type="Pfam" id="PF01565">
    <property type="entry name" value="FAD_binding_4"/>
    <property type="match status" value="1"/>
</dbReference>
<dbReference type="GO" id="GO:0016491">
    <property type="term" value="F:oxidoreductase activity"/>
    <property type="evidence" value="ECO:0007669"/>
    <property type="project" value="UniProtKB-KW"/>
</dbReference>
<dbReference type="InterPro" id="IPR012951">
    <property type="entry name" value="BBE"/>
</dbReference>
<dbReference type="InterPro" id="IPR036318">
    <property type="entry name" value="FAD-bd_PCMH-like_sf"/>
</dbReference>
<dbReference type="PROSITE" id="PS51387">
    <property type="entry name" value="FAD_PCMH"/>
    <property type="match status" value="1"/>
</dbReference>
<evidence type="ECO:0000256" key="5">
    <source>
        <dbReference type="ARBA" id="ARBA00023002"/>
    </source>
</evidence>
<dbReference type="GO" id="GO:0071949">
    <property type="term" value="F:FAD binding"/>
    <property type="evidence" value="ECO:0007669"/>
    <property type="project" value="InterPro"/>
</dbReference>
<evidence type="ECO:0000256" key="1">
    <source>
        <dbReference type="ARBA" id="ARBA00001974"/>
    </source>
</evidence>
<keyword evidence="4" id="KW-0274">FAD</keyword>
<comment type="cofactor">
    <cofactor evidence="1">
        <name>FAD</name>
        <dbReference type="ChEBI" id="CHEBI:57692"/>
    </cofactor>
</comment>
<evidence type="ECO:0000256" key="3">
    <source>
        <dbReference type="ARBA" id="ARBA00022630"/>
    </source>
</evidence>
<dbReference type="AlphaFoldDB" id="A0AAE3ZLX9"/>
<evidence type="ECO:0000313" key="8">
    <source>
        <dbReference type="Proteomes" id="UP001183629"/>
    </source>
</evidence>
<comment type="caution">
    <text evidence="7">The sequence shown here is derived from an EMBL/GenBank/DDBJ whole genome shotgun (WGS) entry which is preliminary data.</text>
</comment>
<dbReference type="Gene3D" id="3.30.465.10">
    <property type="match status" value="1"/>
</dbReference>
<evidence type="ECO:0000259" key="6">
    <source>
        <dbReference type="PROSITE" id="PS51387"/>
    </source>
</evidence>
<feature type="domain" description="FAD-binding PCMH-type" evidence="6">
    <location>
        <begin position="37"/>
        <end position="206"/>
    </location>
</feature>
<comment type="similarity">
    <text evidence="2">Belongs to the oxygen-dependent FAD-linked oxidoreductase family.</text>
</comment>
<dbReference type="Pfam" id="PF08031">
    <property type="entry name" value="BBE"/>
    <property type="match status" value="1"/>
</dbReference>
<dbReference type="InterPro" id="IPR006094">
    <property type="entry name" value="Oxid_FAD_bind_N"/>
</dbReference>
<evidence type="ECO:0000256" key="2">
    <source>
        <dbReference type="ARBA" id="ARBA00005466"/>
    </source>
</evidence>
<dbReference type="InterPro" id="IPR016169">
    <property type="entry name" value="FAD-bd_PCMH_sub2"/>
</dbReference>
<dbReference type="PANTHER" id="PTHR42973:SF39">
    <property type="entry name" value="FAD-BINDING PCMH-TYPE DOMAIN-CONTAINING PROTEIN"/>
    <property type="match status" value="1"/>
</dbReference>
<accession>A0AAE3ZLX9</accession>
<dbReference type="InterPro" id="IPR016167">
    <property type="entry name" value="FAD-bd_PCMH_sub1"/>
</dbReference>
<sequence length="457" mass="47280">MAHNGIDVAGLAAAVTGHVAVPGDDGYDAECATYNPYTPLRPAVVVGAVSGRDVALAIRFAGEHGLPVGTVTTGHQARGVDGGVLINLRRLNRVSVDLEARTARVGGGALWAEVLAATTPHGLAPVHGSAPGVGATGYLLGGGQSPTLGRRHGYGADTIRSVEIVTADGSARRVTADSDPDLFFAVRGGKGNFGVVTAVEIALFPVARFYGGAVFASGADAPALLHAWRTWAPALPESATTSVAVQRLPPDPALPAPLRGAFVVALRFAYVGDPAEGEALFAPMRAVVPLLVDGVLDRPYAEVGLIHADPPGPLPYVDRTAGLRELPAEAVDALLALIGPGTDCPLAGVELRALGGALDRQPEPPNAVATRGMPFVLFGFGVGGPDALPGLRSHLARVTDAVAPWAHDRKMVNFMSASDENDVRAAYGDEIFERLAKIKQVYDPENLFRANHNIPPG</sequence>
<dbReference type="InterPro" id="IPR050416">
    <property type="entry name" value="FAD-linked_Oxidoreductase"/>
</dbReference>